<organism evidence="1 2">
    <name type="scientific">Micromonospora endophytica</name>
    <dbReference type="NCBI Taxonomy" id="515350"/>
    <lineage>
        <taxon>Bacteria</taxon>
        <taxon>Bacillati</taxon>
        <taxon>Actinomycetota</taxon>
        <taxon>Actinomycetes</taxon>
        <taxon>Micromonosporales</taxon>
        <taxon>Micromonosporaceae</taxon>
        <taxon>Micromonospora</taxon>
    </lineage>
</organism>
<protein>
    <submittedName>
        <fullName evidence="1">Uncharacterized protein</fullName>
    </submittedName>
</protein>
<dbReference type="AlphaFoldDB" id="A0A2W2DRV9"/>
<dbReference type="OrthoDB" id="4546154at2"/>
<accession>A0A2W2DRV9</accession>
<gene>
    <name evidence="1" type="ORF">C1I93_15140</name>
</gene>
<dbReference type="RefSeq" id="WP_111243929.1">
    <property type="nucleotide sequence ID" value="NZ_AP023358.1"/>
</dbReference>
<reference evidence="1 2" key="1">
    <citation type="submission" date="2018-01" db="EMBL/GenBank/DDBJ databases">
        <title>Draft genome sequence of Jishengella endophytica.</title>
        <authorList>
            <person name="Sahin N."/>
            <person name="Ay H."/>
            <person name="Saygin H."/>
        </authorList>
    </citation>
    <scope>NUCLEOTIDE SEQUENCE [LARGE SCALE GENOMIC DNA]</scope>
    <source>
        <strain evidence="1 2">DSM 45430</strain>
    </source>
</reference>
<keyword evidence="2" id="KW-1185">Reference proteome</keyword>
<evidence type="ECO:0000313" key="2">
    <source>
        <dbReference type="Proteomes" id="UP000248627"/>
    </source>
</evidence>
<dbReference type="Proteomes" id="UP000248627">
    <property type="component" value="Unassembled WGS sequence"/>
</dbReference>
<sequence>MPPSRQELIEQLTRLIDIRLLDPLEILLDGHEGVESLRAAVHKRARIWATTMVGPDDQAAVGTIMRVVATLYPGDGPFHPPLDWWRSPLGQVVARRVGHPTAPAVSYAVAGAMLGITRQGVHDLVSRGKLARHPEGGVRCSSVRDRLLTEGIRHA</sequence>
<dbReference type="EMBL" id="POTX01000090">
    <property type="protein sequence ID" value="PZF95473.1"/>
    <property type="molecule type" value="Genomic_DNA"/>
</dbReference>
<name>A0A2W2DRV9_9ACTN</name>
<comment type="caution">
    <text evidence="1">The sequence shown here is derived from an EMBL/GenBank/DDBJ whole genome shotgun (WGS) entry which is preliminary data.</text>
</comment>
<proteinExistence type="predicted"/>
<evidence type="ECO:0000313" key="1">
    <source>
        <dbReference type="EMBL" id="PZF95473.1"/>
    </source>
</evidence>